<name>A0AAV9WHG1_9PEZI</name>
<evidence type="ECO:0000313" key="3">
    <source>
        <dbReference type="Proteomes" id="UP001370758"/>
    </source>
</evidence>
<evidence type="ECO:0000313" key="2">
    <source>
        <dbReference type="EMBL" id="KAK6507712.1"/>
    </source>
</evidence>
<feature type="region of interest" description="Disordered" evidence="1">
    <location>
        <begin position="1"/>
        <end position="28"/>
    </location>
</feature>
<evidence type="ECO:0008006" key="4">
    <source>
        <dbReference type="Google" id="ProtNLM"/>
    </source>
</evidence>
<accession>A0AAV9WHG1</accession>
<gene>
    <name evidence="2" type="ORF">TWF481_006134</name>
</gene>
<proteinExistence type="predicted"/>
<protein>
    <recommendedName>
        <fullName evidence="4">F-box domain-containing protein</fullName>
    </recommendedName>
</protein>
<comment type="caution">
    <text evidence="2">The sequence shown here is derived from an EMBL/GenBank/DDBJ whole genome shotgun (WGS) entry which is preliminary data.</text>
</comment>
<dbReference type="EMBL" id="JAVHJL010000003">
    <property type="protein sequence ID" value="KAK6507712.1"/>
    <property type="molecule type" value="Genomic_DNA"/>
</dbReference>
<organism evidence="2 3">
    <name type="scientific">Arthrobotrys musiformis</name>
    <dbReference type="NCBI Taxonomy" id="47236"/>
    <lineage>
        <taxon>Eukaryota</taxon>
        <taxon>Fungi</taxon>
        <taxon>Dikarya</taxon>
        <taxon>Ascomycota</taxon>
        <taxon>Pezizomycotina</taxon>
        <taxon>Orbiliomycetes</taxon>
        <taxon>Orbiliales</taxon>
        <taxon>Orbiliaceae</taxon>
        <taxon>Arthrobotrys</taxon>
    </lineage>
</organism>
<sequence>MSTADSNSLAGPSHSSRSRPAETEDSSPVGLTDDAWYAVLAFMDVGSLRSISACSRRFRELAAPTLFSSVCIGDEGSREAFEGGSLAGMRVVVRHITVLVQDLNFTRSPSTEAPKPTRTALELSEYSLEIAKNTADIILLFGNLKSITLVFQAYYLPPFASVVVLSEVFQRLSECPSHENIQDIGISHYGRYARYASAWDDLETCSIHDDRPEGTYTSFRMPHLQQLEIKSYGAINFSNGVEDTFAQPQWALLHSSAPTMKKLSISAESFYSGSAPGYVSNLTWRFPAMESLQIILHKCLSDGVMDVIVKLFPNLCYLTLDAAGYDTTHGGAEQPLYPQLKHLNKLKRIRILWYPTTREEVWKRPPLKQKHQMAETIKYWVEGGLNDLTYVQFIRRKPRDSPLENFQKNPRDDEDRLAFSVKHVVGGGVELECRMQFPDWYRAGHHDTFYLELEDVMFYDKGICQYLEEFELGPEAEPVD</sequence>
<dbReference type="AlphaFoldDB" id="A0AAV9WHG1"/>
<dbReference type="Proteomes" id="UP001370758">
    <property type="component" value="Unassembled WGS sequence"/>
</dbReference>
<reference evidence="2 3" key="1">
    <citation type="submission" date="2023-08" db="EMBL/GenBank/DDBJ databases">
        <authorList>
            <person name="Palmer J.M."/>
        </authorList>
    </citation>
    <scope>NUCLEOTIDE SEQUENCE [LARGE SCALE GENOMIC DNA]</scope>
    <source>
        <strain evidence="2 3">TWF481</strain>
    </source>
</reference>
<evidence type="ECO:0000256" key="1">
    <source>
        <dbReference type="SAM" id="MobiDB-lite"/>
    </source>
</evidence>
<feature type="compositionally biased region" description="Polar residues" evidence="1">
    <location>
        <begin position="1"/>
        <end position="15"/>
    </location>
</feature>
<keyword evidence="3" id="KW-1185">Reference proteome</keyword>